<evidence type="ECO:0008006" key="3">
    <source>
        <dbReference type="Google" id="ProtNLM"/>
    </source>
</evidence>
<dbReference type="EMBL" id="JARJLG010000137">
    <property type="protein sequence ID" value="KAJ7738452.1"/>
    <property type="molecule type" value="Genomic_DNA"/>
</dbReference>
<name>A0AAD7IBR4_9AGAR</name>
<evidence type="ECO:0000313" key="2">
    <source>
        <dbReference type="Proteomes" id="UP001215280"/>
    </source>
</evidence>
<reference evidence="1" key="1">
    <citation type="submission" date="2023-03" db="EMBL/GenBank/DDBJ databases">
        <title>Massive genome expansion in bonnet fungi (Mycena s.s.) driven by repeated elements and novel gene families across ecological guilds.</title>
        <authorList>
            <consortium name="Lawrence Berkeley National Laboratory"/>
            <person name="Harder C.B."/>
            <person name="Miyauchi S."/>
            <person name="Viragh M."/>
            <person name="Kuo A."/>
            <person name="Thoen E."/>
            <person name="Andreopoulos B."/>
            <person name="Lu D."/>
            <person name="Skrede I."/>
            <person name="Drula E."/>
            <person name="Henrissat B."/>
            <person name="Morin E."/>
            <person name="Kohler A."/>
            <person name="Barry K."/>
            <person name="LaButti K."/>
            <person name="Morin E."/>
            <person name="Salamov A."/>
            <person name="Lipzen A."/>
            <person name="Mereny Z."/>
            <person name="Hegedus B."/>
            <person name="Baldrian P."/>
            <person name="Stursova M."/>
            <person name="Weitz H."/>
            <person name="Taylor A."/>
            <person name="Grigoriev I.V."/>
            <person name="Nagy L.G."/>
            <person name="Martin F."/>
            <person name="Kauserud H."/>
        </authorList>
    </citation>
    <scope>NUCLEOTIDE SEQUENCE</scope>
    <source>
        <strain evidence="1">CBHHK188m</strain>
    </source>
</reference>
<organism evidence="1 2">
    <name type="scientific">Mycena maculata</name>
    <dbReference type="NCBI Taxonomy" id="230809"/>
    <lineage>
        <taxon>Eukaryota</taxon>
        <taxon>Fungi</taxon>
        <taxon>Dikarya</taxon>
        <taxon>Basidiomycota</taxon>
        <taxon>Agaricomycotina</taxon>
        <taxon>Agaricomycetes</taxon>
        <taxon>Agaricomycetidae</taxon>
        <taxon>Agaricales</taxon>
        <taxon>Marasmiineae</taxon>
        <taxon>Mycenaceae</taxon>
        <taxon>Mycena</taxon>
    </lineage>
</organism>
<gene>
    <name evidence="1" type="ORF">DFH07DRAFT_752538</name>
</gene>
<evidence type="ECO:0000313" key="1">
    <source>
        <dbReference type="EMBL" id="KAJ7738452.1"/>
    </source>
</evidence>
<keyword evidence="2" id="KW-1185">Reference proteome</keyword>
<dbReference type="AlphaFoldDB" id="A0AAD7IBR4"/>
<dbReference type="Gene3D" id="3.30.420.10">
    <property type="entry name" value="Ribonuclease H-like superfamily/Ribonuclease H"/>
    <property type="match status" value="1"/>
</dbReference>
<feature type="non-terminal residue" evidence="1">
    <location>
        <position position="1"/>
    </location>
</feature>
<dbReference type="GO" id="GO:0003676">
    <property type="term" value="F:nucleic acid binding"/>
    <property type="evidence" value="ECO:0007669"/>
    <property type="project" value="InterPro"/>
</dbReference>
<dbReference type="Proteomes" id="UP001215280">
    <property type="component" value="Unassembled WGS sequence"/>
</dbReference>
<comment type="caution">
    <text evidence="1">The sequence shown here is derived from an EMBL/GenBank/DDBJ whole genome shotgun (WGS) entry which is preliminary data.</text>
</comment>
<sequence length="77" mass="8611">FLPAYSPDYNPIELAFSPIKTFVRCLGIIGRTDLEAQEDDTSIYIHLLEAAFSVTTQSTLSWFQHCVCVLVVVFLVG</sequence>
<dbReference type="InterPro" id="IPR036397">
    <property type="entry name" value="RNaseH_sf"/>
</dbReference>
<accession>A0AAD7IBR4</accession>
<proteinExistence type="predicted"/>
<protein>
    <recommendedName>
        <fullName evidence="3">Tc1-like transposase DDE domain-containing protein</fullName>
    </recommendedName>
</protein>